<sequence>MPSSSHVPDQQPRRRPSVHTRIRRFWLAVALSITTSVILAAIWFSITPTPSILLLRNAFRQQELTKPAGFTRVKAGVTVVHNPTYPSRYGRNTFDLYEPTKKSAKPLPVIVWAHGGGFIAGDKASMETYATLMANEGYAVVTVNYDYAPDGTYPTPVIQMGEMVDYVSTIASRRDLDPTRIIVGGDSAGAQIAAQFVVVNTTPGYSQWTHIAKTSLSSPLKGAILFCGPYDLESSAAEESSVVKKWFINTIGWGYLGRRDWKDSTELDEATIVNHIFSNFPPTYVTDGNLVSFPDQGRSLVERLTDAKVSVKSRFFPDEPSLPHEFQFDFAYPESGLVWNDVSDFLTSMMK</sequence>
<keyword evidence="2" id="KW-1133">Transmembrane helix</keyword>
<protein>
    <submittedName>
        <fullName evidence="4">Esterase</fullName>
    </submittedName>
</protein>
<evidence type="ECO:0000313" key="4">
    <source>
        <dbReference type="EMBL" id="KFI73919.1"/>
    </source>
</evidence>
<evidence type="ECO:0000313" key="5">
    <source>
        <dbReference type="Proteomes" id="UP000029014"/>
    </source>
</evidence>
<dbReference type="Gene3D" id="3.40.50.1820">
    <property type="entry name" value="alpha/beta hydrolase"/>
    <property type="match status" value="1"/>
</dbReference>
<feature type="domain" description="Alpha/beta hydrolase fold-3" evidence="3">
    <location>
        <begin position="110"/>
        <end position="320"/>
    </location>
</feature>
<dbReference type="STRING" id="1693.BMIN_0914"/>
<evidence type="ECO:0000259" key="3">
    <source>
        <dbReference type="Pfam" id="PF07859"/>
    </source>
</evidence>
<keyword evidence="2" id="KW-0472">Membrane</keyword>
<dbReference type="SUPFAM" id="SSF53474">
    <property type="entry name" value="alpha/beta-Hydrolases"/>
    <property type="match status" value="1"/>
</dbReference>
<dbReference type="PANTHER" id="PTHR48081:SF6">
    <property type="entry name" value="PEPTIDASE S9 PROLYL OLIGOPEPTIDASE CATALYTIC DOMAIN-CONTAINING PROTEIN"/>
    <property type="match status" value="1"/>
</dbReference>
<keyword evidence="2" id="KW-0812">Transmembrane</keyword>
<dbReference type="RefSeq" id="WP_162138771.1">
    <property type="nucleotide sequence ID" value="NZ_JGZD01000005.1"/>
</dbReference>
<keyword evidence="5" id="KW-1185">Reference proteome</keyword>
<accession>A0A087BSB9</accession>
<dbReference type="PANTHER" id="PTHR48081">
    <property type="entry name" value="AB HYDROLASE SUPERFAMILY PROTEIN C4A8.06C"/>
    <property type="match status" value="1"/>
</dbReference>
<gene>
    <name evidence="4" type="ORF">BMIN_0914</name>
</gene>
<dbReference type="Pfam" id="PF07859">
    <property type="entry name" value="Abhydrolase_3"/>
    <property type="match status" value="1"/>
</dbReference>
<dbReference type="eggNOG" id="COG0657">
    <property type="taxonomic scope" value="Bacteria"/>
</dbReference>
<dbReference type="EMBL" id="JGZD01000005">
    <property type="protein sequence ID" value="KFI73919.1"/>
    <property type="molecule type" value="Genomic_DNA"/>
</dbReference>
<keyword evidence="1" id="KW-0378">Hydrolase</keyword>
<dbReference type="InterPro" id="IPR013094">
    <property type="entry name" value="AB_hydrolase_3"/>
</dbReference>
<reference evidence="4 5" key="1">
    <citation type="submission" date="2014-03" db="EMBL/GenBank/DDBJ databases">
        <title>Genomics of Bifidobacteria.</title>
        <authorList>
            <person name="Ventura M."/>
            <person name="Milani C."/>
            <person name="Lugli G.A."/>
        </authorList>
    </citation>
    <scope>NUCLEOTIDE SEQUENCE [LARGE SCALE GENOMIC DNA]</scope>
    <source>
        <strain evidence="4 5">LMG 11592</strain>
    </source>
</reference>
<comment type="caution">
    <text evidence="4">The sequence shown here is derived from an EMBL/GenBank/DDBJ whole genome shotgun (WGS) entry which is preliminary data.</text>
</comment>
<name>A0A087BSB9_9BIFI</name>
<dbReference type="Proteomes" id="UP000029014">
    <property type="component" value="Unassembled WGS sequence"/>
</dbReference>
<dbReference type="InterPro" id="IPR050300">
    <property type="entry name" value="GDXG_lipolytic_enzyme"/>
</dbReference>
<organism evidence="4 5">
    <name type="scientific">Bifidobacterium minimum</name>
    <dbReference type="NCBI Taxonomy" id="1693"/>
    <lineage>
        <taxon>Bacteria</taxon>
        <taxon>Bacillati</taxon>
        <taxon>Actinomycetota</taxon>
        <taxon>Actinomycetes</taxon>
        <taxon>Bifidobacteriales</taxon>
        <taxon>Bifidobacteriaceae</taxon>
        <taxon>Bifidobacterium</taxon>
    </lineage>
</organism>
<dbReference type="AlphaFoldDB" id="A0A087BSB9"/>
<dbReference type="GO" id="GO:0016787">
    <property type="term" value="F:hydrolase activity"/>
    <property type="evidence" value="ECO:0007669"/>
    <property type="project" value="UniProtKB-KW"/>
</dbReference>
<evidence type="ECO:0000256" key="2">
    <source>
        <dbReference type="SAM" id="Phobius"/>
    </source>
</evidence>
<dbReference type="InterPro" id="IPR029058">
    <property type="entry name" value="AB_hydrolase_fold"/>
</dbReference>
<feature type="transmembrane region" description="Helical" evidence="2">
    <location>
        <begin position="25"/>
        <end position="46"/>
    </location>
</feature>
<proteinExistence type="predicted"/>
<evidence type="ECO:0000256" key="1">
    <source>
        <dbReference type="ARBA" id="ARBA00022801"/>
    </source>
</evidence>